<dbReference type="RefSeq" id="XP_049139156.1">
    <property type="nucleotide sequence ID" value="XM_049282013.1"/>
</dbReference>
<evidence type="ECO:0000313" key="3">
    <source>
        <dbReference type="Proteomes" id="UP000830671"/>
    </source>
</evidence>
<evidence type="ECO:0000256" key="1">
    <source>
        <dbReference type="SAM" id="MobiDB-lite"/>
    </source>
</evidence>
<reference evidence="2" key="1">
    <citation type="journal article" date="2021" name="Mol. Plant Microbe Interact.">
        <title>Complete Genome Sequence of the Plant-Pathogenic Fungus Colletotrichum lupini.</title>
        <authorList>
            <person name="Baroncelli R."/>
            <person name="Pensec F."/>
            <person name="Da Lio D."/>
            <person name="Boufleur T."/>
            <person name="Vicente I."/>
            <person name="Sarrocco S."/>
            <person name="Picot A."/>
            <person name="Baraldi E."/>
            <person name="Sukno S."/>
            <person name="Thon M."/>
            <person name="Le Floch G."/>
        </authorList>
    </citation>
    <scope>NUCLEOTIDE SEQUENCE</scope>
    <source>
        <strain evidence="2">IMI 504893</strain>
    </source>
</reference>
<feature type="region of interest" description="Disordered" evidence="1">
    <location>
        <begin position="1"/>
        <end position="25"/>
    </location>
</feature>
<dbReference type="AlphaFoldDB" id="A0A9Q8SHJ5"/>
<evidence type="ECO:0000313" key="2">
    <source>
        <dbReference type="EMBL" id="UQC77517.1"/>
    </source>
</evidence>
<organism evidence="2 3">
    <name type="scientific">Colletotrichum lupini</name>
    <dbReference type="NCBI Taxonomy" id="145971"/>
    <lineage>
        <taxon>Eukaryota</taxon>
        <taxon>Fungi</taxon>
        <taxon>Dikarya</taxon>
        <taxon>Ascomycota</taxon>
        <taxon>Pezizomycotina</taxon>
        <taxon>Sordariomycetes</taxon>
        <taxon>Hypocreomycetidae</taxon>
        <taxon>Glomerellales</taxon>
        <taxon>Glomerellaceae</taxon>
        <taxon>Colletotrichum</taxon>
        <taxon>Colletotrichum acutatum species complex</taxon>
    </lineage>
</organism>
<gene>
    <name evidence="2" type="ORF">CLUP02_02985</name>
</gene>
<feature type="compositionally biased region" description="Polar residues" evidence="1">
    <location>
        <begin position="314"/>
        <end position="332"/>
    </location>
</feature>
<dbReference type="EMBL" id="CP019474">
    <property type="protein sequence ID" value="UQC77517.1"/>
    <property type="molecule type" value="Genomic_DNA"/>
</dbReference>
<feature type="compositionally biased region" description="Basic and acidic residues" evidence="1">
    <location>
        <begin position="1"/>
        <end position="11"/>
    </location>
</feature>
<dbReference type="Proteomes" id="UP000830671">
    <property type="component" value="Chromosome 2"/>
</dbReference>
<name>A0A9Q8SHJ5_9PEZI</name>
<dbReference type="GeneID" id="73337023"/>
<proteinExistence type="predicted"/>
<feature type="region of interest" description="Disordered" evidence="1">
    <location>
        <begin position="306"/>
        <end position="332"/>
    </location>
</feature>
<dbReference type="KEGG" id="clup:CLUP02_02985"/>
<sequence length="361" mass="40693">MTRSHSPEYRRSYHSTGRKLDDTGMPSNGLLNQIESTAEIQHKFVVEATGQPCFEDFVHRCRTSAGDFIRPAITLLGKPLAILAVCQRGTVSCKGDSCALYKAIPEPVSMIWCAVALEVVYFICHPTRSGVSRQGRTEHQRLPWKYPTRRLFLPRKRPHFWPLRICTRRLPFADDAAESAFWCAAYCSHRTRHRVGAMEGVSKFAKHIKEKHSPVRSQKKPPETMSGRSSWIETATGSSVAGYQFKDVEKLDLESAWILGSSGLKSRHFLYSSKIRFLAFGLELAFAPSNMTTPGCSMAGRWIAKRRNKKRSSGHTATSRPQSNETINSSSSVECRHATIMTGSVPLGCERATRWRERRTQ</sequence>
<accession>A0A9Q8SHJ5</accession>
<feature type="region of interest" description="Disordered" evidence="1">
    <location>
        <begin position="209"/>
        <end position="229"/>
    </location>
</feature>
<protein>
    <submittedName>
        <fullName evidence="2">Uncharacterized protein</fullName>
    </submittedName>
</protein>
<keyword evidence="3" id="KW-1185">Reference proteome</keyword>